<organism evidence="1 2">
    <name type="scientific">Moniliophthora roreri (strain MCA 2997)</name>
    <name type="common">Cocoa frosty pod rot fungus</name>
    <name type="synonym">Crinipellis roreri</name>
    <dbReference type="NCBI Taxonomy" id="1381753"/>
    <lineage>
        <taxon>Eukaryota</taxon>
        <taxon>Fungi</taxon>
        <taxon>Dikarya</taxon>
        <taxon>Basidiomycota</taxon>
        <taxon>Agaricomycotina</taxon>
        <taxon>Agaricomycetes</taxon>
        <taxon>Agaricomycetidae</taxon>
        <taxon>Agaricales</taxon>
        <taxon>Marasmiineae</taxon>
        <taxon>Marasmiaceae</taxon>
        <taxon>Moniliophthora</taxon>
    </lineage>
</organism>
<protein>
    <recommendedName>
        <fullName evidence="3">F-box domain-containing protein</fullName>
    </recommendedName>
</protein>
<dbReference type="Proteomes" id="UP000017559">
    <property type="component" value="Unassembled WGS sequence"/>
</dbReference>
<comment type="caution">
    <text evidence="1">The sequence shown here is derived from an EMBL/GenBank/DDBJ whole genome shotgun (WGS) entry which is preliminary data.</text>
</comment>
<dbReference type="EMBL" id="AWSO01000017">
    <property type="protein sequence ID" value="ESK97766.1"/>
    <property type="molecule type" value="Genomic_DNA"/>
</dbReference>
<dbReference type="OrthoDB" id="3035215at2759"/>
<name>V2XY37_MONRO</name>
<evidence type="ECO:0000313" key="1">
    <source>
        <dbReference type="EMBL" id="ESK97766.1"/>
    </source>
</evidence>
<evidence type="ECO:0000313" key="2">
    <source>
        <dbReference type="Proteomes" id="UP000017559"/>
    </source>
</evidence>
<dbReference type="AlphaFoldDB" id="V2XY37"/>
<gene>
    <name evidence="1" type="ORF">Moror_17331</name>
</gene>
<accession>V2XY37</accession>
<dbReference type="KEGG" id="mrr:Moror_17331"/>
<keyword evidence="2" id="KW-1185">Reference proteome</keyword>
<dbReference type="HOGENOM" id="CLU_1475526_0_0_1"/>
<evidence type="ECO:0008006" key="3">
    <source>
        <dbReference type="Google" id="ProtNLM"/>
    </source>
</evidence>
<sequence length="183" mass="21320">MPDKLIHTFRAMHHAMGIVPNLEHLRINMGWCITPELLKQICVLFPGLRILELQGIRYFNRGGEPESDLYTFATTLSQLHYLESLKLAVELKEDPYRDDGLRKIGSVDESSQTWANTLATRIPALRSVAFEIRAHTGKSIGSRSLVGEPLWLWYFLSHKRDKHVMRRSDEPLDWDFLDKSFRW</sequence>
<reference evidence="1 2" key="1">
    <citation type="journal article" date="2014" name="BMC Genomics">
        <title>Genome and secretome analysis of the hemibiotrophic fungal pathogen, Moniliophthora roreri, which causes frosty pod rot disease of cacao: mechanisms of the biotrophic and necrotrophic phases.</title>
        <authorList>
            <person name="Meinhardt L.W."/>
            <person name="Costa G.G.L."/>
            <person name="Thomazella D.P.T."/>
            <person name="Teixeira P.J.P.L."/>
            <person name="Carazzolle M.F."/>
            <person name="Schuster S.C."/>
            <person name="Carlson J.E."/>
            <person name="Guiltinan M.J."/>
            <person name="Mieczkowski P."/>
            <person name="Farmer A."/>
            <person name="Ramaraj T."/>
            <person name="Crozier J."/>
            <person name="Davis R.E."/>
            <person name="Shao J."/>
            <person name="Melnick R.L."/>
            <person name="Pereira G.A.G."/>
            <person name="Bailey B.A."/>
        </authorList>
    </citation>
    <scope>NUCLEOTIDE SEQUENCE [LARGE SCALE GENOMIC DNA]</scope>
    <source>
        <strain evidence="1 2">MCA 2997</strain>
    </source>
</reference>
<proteinExistence type="predicted"/>